<accession>A0A6M9PND6</accession>
<evidence type="ECO:0000313" key="3">
    <source>
        <dbReference type="Proteomes" id="UP000501090"/>
    </source>
</evidence>
<evidence type="ECO:0000256" key="1">
    <source>
        <dbReference type="SAM" id="Phobius"/>
    </source>
</evidence>
<feature type="transmembrane region" description="Helical" evidence="1">
    <location>
        <begin position="29"/>
        <end position="47"/>
    </location>
</feature>
<dbReference type="AlphaFoldDB" id="A0A6M9PND6"/>
<reference evidence="2 3" key="1">
    <citation type="submission" date="2018-04" db="EMBL/GenBank/DDBJ databases">
        <title>Polynucleobacter sp. UK-Long2-W17 genome.</title>
        <authorList>
            <person name="Hahn M.W."/>
        </authorList>
    </citation>
    <scope>NUCLEOTIDE SEQUENCE [LARGE SCALE GENOMIC DNA]</scope>
    <source>
        <strain evidence="2 3">UK-Long2-W17</strain>
    </source>
</reference>
<keyword evidence="1" id="KW-0812">Transmembrane</keyword>
<dbReference type="KEGG" id="pard:DN92_07460"/>
<dbReference type="EMBL" id="CP028940">
    <property type="protein sequence ID" value="QKM60878.1"/>
    <property type="molecule type" value="Genomic_DNA"/>
</dbReference>
<sequence length="213" mass="23578">MAIFPDIGTYLDSSFLSVIRNPKGSTMKIIISIFLAFTALLSMPVTAQNNQAVFFKEVEIIADKVEAGEKSQSEGAKEIFSLSKSYFPNDKLIQSFYQSLLLHSERLEKKLITQKEFDSLGQASLADYKSAISARTIESAKAQFQAALENDRPQRGQYTGEMPMQQEYTNPANTAAIATMLNGIGRAFTNSFGQSITPPPRICNYYGGTSYCF</sequence>
<keyword evidence="1" id="KW-0472">Membrane</keyword>
<protein>
    <submittedName>
        <fullName evidence="2">Uncharacterized protein</fullName>
    </submittedName>
</protein>
<proteinExistence type="predicted"/>
<gene>
    <name evidence="2" type="ORF">DN92_07460</name>
</gene>
<organism evidence="2 3">
    <name type="scientific">Polynucleobacter arcticus</name>
    <dbReference type="NCBI Taxonomy" id="1743165"/>
    <lineage>
        <taxon>Bacteria</taxon>
        <taxon>Pseudomonadati</taxon>
        <taxon>Pseudomonadota</taxon>
        <taxon>Betaproteobacteria</taxon>
        <taxon>Burkholderiales</taxon>
        <taxon>Burkholderiaceae</taxon>
        <taxon>Polynucleobacter</taxon>
    </lineage>
</organism>
<dbReference type="Proteomes" id="UP000501090">
    <property type="component" value="Chromosome"/>
</dbReference>
<keyword evidence="3" id="KW-1185">Reference proteome</keyword>
<dbReference type="RefSeq" id="WP_173960641.1">
    <property type="nucleotide sequence ID" value="NZ_CBCSCC010000008.1"/>
</dbReference>
<evidence type="ECO:0000313" key="2">
    <source>
        <dbReference type="EMBL" id="QKM60878.1"/>
    </source>
</evidence>
<keyword evidence="1" id="KW-1133">Transmembrane helix</keyword>
<name>A0A6M9PND6_9BURK</name>